<dbReference type="AlphaFoldDB" id="U6KY36"/>
<keyword evidence="2" id="KW-1185">Reference proteome</keyword>
<protein>
    <submittedName>
        <fullName evidence="1">Uncharacterized protein</fullName>
    </submittedName>
</protein>
<dbReference type="VEuPathDB" id="ToxoDB:ETH2_1006500"/>
<evidence type="ECO:0000313" key="1">
    <source>
        <dbReference type="EMBL" id="CDJ43062.1"/>
    </source>
</evidence>
<gene>
    <name evidence="1" type="ORF">ETH_00009005</name>
</gene>
<dbReference type="OMA" id="SSICNWA"/>
<accession>U6KY36</accession>
<dbReference type="VEuPathDB" id="ToxoDB:ETH_00009005"/>
<organism evidence="1 2">
    <name type="scientific">Eimeria tenella</name>
    <name type="common">Coccidian parasite</name>
    <dbReference type="NCBI Taxonomy" id="5802"/>
    <lineage>
        <taxon>Eukaryota</taxon>
        <taxon>Sar</taxon>
        <taxon>Alveolata</taxon>
        <taxon>Apicomplexa</taxon>
        <taxon>Conoidasida</taxon>
        <taxon>Coccidia</taxon>
        <taxon>Eucoccidiorida</taxon>
        <taxon>Eimeriorina</taxon>
        <taxon>Eimeriidae</taxon>
        <taxon>Eimeria</taxon>
    </lineage>
</organism>
<dbReference type="RefSeq" id="XP_013233812.1">
    <property type="nucleotide sequence ID" value="XM_013378358.1"/>
</dbReference>
<dbReference type="GeneID" id="25251002"/>
<reference evidence="1" key="2">
    <citation type="submission" date="2013-10" db="EMBL/GenBank/DDBJ databases">
        <authorList>
            <person name="Aslett M."/>
        </authorList>
    </citation>
    <scope>NUCLEOTIDE SEQUENCE [LARGE SCALE GENOMIC DNA]</scope>
    <source>
        <strain evidence="1">Houghton</strain>
    </source>
</reference>
<reference evidence="1" key="1">
    <citation type="submission" date="2013-10" db="EMBL/GenBank/DDBJ databases">
        <title>Genomic analysis of the causative agents of coccidiosis in chickens.</title>
        <authorList>
            <person name="Reid A.J."/>
            <person name="Blake D."/>
            <person name="Billington K."/>
            <person name="Browne H."/>
            <person name="Dunn M."/>
            <person name="Hung S."/>
            <person name="Kawahara F."/>
            <person name="Miranda-Saavedra D."/>
            <person name="Mourier T."/>
            <person name="Nagra H."/>
            <person name="Otto T.D."/>
            <person name="Rawlings N."/>
            <person name="Sanchez A."/>
            <person name="Sanders M."/>
            <person name="Subramaniam C."/>
            <person name="Tay Y."/>
            <person name="Dear P."/>
            <person name="Doerig C."/>
            <person name="Gruber A."/>
            <person name="Parkinson J."/>
            <person name="Shirley M."/>
            <person name="Wan K.L."/>
            <person name="Berriman M."/>
            <person name="Tomley F."/>
            <person name="Pain A."/>
        </authorList>
    </citation>
    <scope>NUCLEOTIDE SEQUENCE [LARGE SCALE GENOMIC DNA]</scope>
    <source>
        <strain evidence="1">Houghton</strain>
    </source>
</reference>
<dbReference type="OrthoDB" id="349171at2759"/>
<sequence length="701" mass="73360">MLRSRLLQQQQPVLLLQQQRKLAPRISFAVAAAAEVATAARAPSRPAAPAAAGRLASAAATAAAAAPATAAPVSVGPVLRAAALRRPALLSWPWQQHSSSSSTCCRCCCCSRRGLVTSRAQLLLDLPKSEGDDFLKKCEEVAAAPAPAAGQWSLLSSVMHAKGGSLYPLQLLLLLRLFAAAPFADEALLAAVAARAEDLIAAAAPPRAVELLSLFAALGFTHPLVQQPLRQRLLQVLHLLESHHLPSALNSLSLLHILVGSSGTQEMQREKSQKQAANDSSNKQQLLLVDGLATQAALLCAAAAQNSTATTLFSCVEALSRLRHRQEDLLALFTKRLEAGFESLSLKDLLLAAAAAERYGLKDYAEALHEELLRRAPDACSSWEGLGRLLHLQHKFRSEAAAAEAAAKEAAEAAAATLSAAAVLSGVASGAPFYAANASDAEARTTVSLLVFLGAAAAPTAAATAAAACVPGALLLSPHLLAALPSLPSSSICDFAHAAALCVFQLMRSEGVEAPLQQQLLRQLDAAVLLLSHAQQRLSLQQRETLKEICFFLSALFADSAAAAAAPAAAAISEETKAFAAAAALAPAEGPLPRGPPSLDYSQLELKSVLSRKLLVAADGEKEVALHHAGVHEVYVQLNPQQPQQEQQQRQQAYCEDLEELFPGTALLQQAPSLTAAESFSVACVASAAGPPLQHRLYLLA</sequence>
<proteinExistence type="predicted"/>
<name>U6KY36_EIMTE</name>
<dbReference type="Proteomes" id="UP000030747">
    <property type="component" value="Unassembled WGS sequence"/>
</dbReference>
<dbReference type="EMBL" id="HG675750">
    <property type="protein sequence ID" value="CDJ43062.1"/>
    <property type="molecule type" value="Genomic_DNA"/>
</dbReference>
<evidence type="ECO:0000313" key="2">
    <source>
        <dbReference type="Proteomes" id="UP000030747"/>
    </source>
</evidence>